<gene>
    <name evidence="2" type="ORF">LCGC14_2254430</name>
</gene>
<dbReference type="EMBL" id="LAZR01030806">
    <property type="protein sequence ID" value="KKL55537.1"/>
    <property type="molecule type" value="Genomic_DNA"/>
</dbReference>
<reference evidence="2" key="1">
    <citation type="journal article" date="2015" name="Nature">
        <title>Complex archaea that bridge the gap between prokaryotes and eukaryotes.</title>
        <authorList>
            <person name="Spang A."/>
            <person name="Saw J.H."/>
            <person name="Jorgensen S.L."/>
            <person name="Zaremba-Niedzwiedzka K."/>
            <person name="Martijn J."/>
            <person name="Lind A.E."/>
            <person name="van Eijk R."/>
            <person name="Schleper C."/>
            <person name="Guy L."/>
            <person name="Ettema T.J."/>
        </authorList>
    </citation>
    <scope>NUCLEOTIDE SEQUENCE</scope>
</reference>
<accession>A0A0F9FWK0</accession>
<evidence type="ECO:0000256" key="1">
    <source>
        <dbReference type="SAM" id="MobiDB-lite"/>
    </source>
</evidence>
<protein>
    <submittedName>
        <fullName evidence="2">Uncharacterized protein</fullName>
    </submittedName>
</protein>
<comment type="caution">
    <text evidence="2">The sequence shown here is derived from an EMBL/GenBank/DDBJ whole genome shotgun (WGS) entry which is preliminary data.</text>
</comment>
<evidence type="ECO:0000313" key="2">
    <source>
        <dbReference type="EMBL" id="KKL55537.1"/>
    </source>
</evidence>
<feature type="compositionally biased region" description="Basic and acidic residues" evidence="1">
    <location>
        <begin position="1"/>
        <end position="16"/>
    </location>
</feature>
<sequence length="233" mass="25433">MPERDDLPLDQEEARRRLVGTESTPGGVGSPLGSETLETRPLAALDALLQTNFIEDQLPPVKGLKDLQPHAESHEPFGDDRVLAFGPIYLHDAQYNAYDKAGMADADSKTVLFTVGVVNAQLEFGLSLARNVTDRAGAFLDHFNANFWDPVFMGIRKSHTGTPAAEPDMDSDSVSRLDLYDHDIVALRRLVFVDTDDSAGNDISVQQRGDASGAILEIVNNSDATQYSSPTYR</sequence>
<dbReference type="AlphaFoldDB" id="A0A0F9FWK0"/>
<proteinExistence type="predicted"/>
<feature type="region of interest" description="Disordered" evidence="1">
    <location>
        <begin position="1"/>
        <end position="35"/>
    </location>
</feature>
<feature type="non-terminal residue" evidence="2">
    <location>
        <position position="233"/>
    </location>
</feature>
<organism evidence="2">
    <name type="scientific">marine sediment metagenome</name>
    <dbReference type="NCBI Taxonomy" id="412755"/>
    <lineage>
        <taxon>unclassified sequences</taxon>
        <taxon>metagenomes</taxon>
        <taxon>ecological metagenomes</taxon>
    </lineage>
</organism>
<name>A0A0F9FWK0_9ZZZZ</name>